<evidence type="ECO:0000256" key="2">
    <source>
        <dbReference type="ARBA" id="ARBA00022857"/>
    </source>
</evidence>
<keyword evidence="2" id="KW-0521">NADP</keyword>
<gene>
    <name evidence="9" type="ORF">CCUN_1475</name>
</gene>
<proteinExistence type="inferred from homology"/>
<comment type="similarity">
    <text evidence="1">Belongs to the aldo/keto reductase family.</text>
</comment>
<evidence type="ECO:0000256" key="1">
    <source>
        <dbReference type="ARBA" id="ARBA00007905"/>
    </source>
</evidence>
<dbReference type="InterPro" id="IPR020471">
    <property type="entry name" value="AKR"/>
</dbReference>
<evidence type="ECO:0000256" key="3">
    <source>
        <dbReference type="ARBA" id="ARBA00023002"/>
    </source>
</evidence>
<reference evidence="9 10" key="1">
    <citation type="submission" date="2017-04" db="EMBL/GenBank/DDBJ databases">
        <title>Complete genome sequence of the Campylobacter cuniculorum type strain LMG24588.</title>
        <authorList>
            <person name="Miller W.G."/>
            <person name="Yee E."/>
            <person name="Revez J."/>
            <person name="Bono J.L."/>
            <person name="Rossi M."/>
        </authorList>
    </citation>
    <scope>NUCLEOTIDE SEQUENCE [LARGE SCALE GENOMIC DNA]</scope>
    <source>
        <strain evidence="9 10">LMG 24588</strain>
    </source>
</reference>
<evidence type="ECO:0000256" key="7">
    <source>
        <dbReference type="PIRSR" id="PIRSR000097-3"/>
    </source>
</evidence>
<dbReference type="eggNOG" id="COG0656">
    <property type="taxonomic scope" value="Bacteria"/>
</dbReference>
<feature type="active site" description="Proton donor" evidence="5">
    <location>
        <position position="80"/>
    </location>
</feature>
<dbReference type="PROSITE" id="PS00798">
    <property type="entry name" value="ALDOKETO_REDUCTASE_1"/>
    <property type="match status" value="1"/>
</dbReference>
<sequence length="294" mass="34022">MKRRDFLKKSAKFAGVLSVLGTHTLFAENGEKMQMMTLNNGVKMPALGLGTYALRGKECERAIKDALECGYRLFDTAQMYANQREIGNAIKQMPRKELFLETKISQNASFSEAKNIIHRALDELQTDYLDLLLIHDNYSRSKEIYEAMQEAYKQGLIKALGISNFNANAYALFIKEVEIMPTINQCQTHLFYQQKALRAAMKETILQSWSPFIAGRKEVFENDLVQNLSKKYGKTPAQIILRFLNEENIALIPKTSRKERMKENLDIFDFTLETQDRENLRKLDQNKSYFSWVD</sequence>
<dbReference type="PIRSF" id="PIRSF000097">
    <property type="entry name" value="AKR"/>
    <property type="match status" value="1"/>
</dbReference>
<dbReference type="InterPro" id="IPR036812">
    <property type="entry name" value="NAD(P)_OxRdtase_dom_sf"/>
</dbReference>
<keyword evidence="3" id="KW-0560">Oxidoreductase</keyword>
<comment type="catalytic activity">
    <reaction evidence="4">
        <text>hydroxyacetone + NADP(+) = methylglyoxal + NADPH + H(+)</text>
        <dbReference type="Rhea" id="RHEA:27986"/>
        <dbReference type="ChEBI" id="CHEBI:15378"/>
        <dbReference type="ChEBI" id="CHEBI:17158"/>
        <dbReference type="ChEBI" id="CHEBI:27957"/>
        <dbReference type="ChEBI" id="CHEBI:57783"/>
        <dbReference type="ChEBI" id="CHEBI:58349"/>
    </reaction>
</comment>
<organism evidence="9 10">
    <name type="scientific">Campylobacter cuniculorum DSM 23162 = LMG 24588</name>
    <dbReference type="NCBI Taxonomy" id="1121267"/>
    <lineage>
        <taxon>Bacteria</taxon>
        <taxon>Pseudomonadati</taxon>
        <taxon>Campylobacterota</taxon>
        <taxon>Epsilonproteobacteria</taxon>
        <taxon>Campylobacterales</taxon>
        <taxon>Campylobacteraceae</taxon>
        <taxon>Campylobacter</taxon>
    </lineage>
</organism>
<feature type="binding site" evidence="6">
    <location>
        <position position="135"/>
    </location>
    <ligand>
        <name>substrate</name>
    </ligand>
</feature>
<dbReference type="SUPFAM" id="SSF51430">
    <property type="entry name" value="NAD(P)-linked oxidoreductase"/>
    <property type="match status" value="1"/>
</dbReference>
<dbReference type="STRING" id="1121267.CCUN_1475"/>
<dbReference type="PANTHER" id="PTHR43827">
    <property type="entry name" value="2,5-DIKETO-D-GLUCONIC ACID REDUCTASE"/>
    <property type="match status" value="1"/>
</dbReference>
<evidence type="ECO:0000256" key="4">
    <source>
        <dbReference type="ARBA" id="ARBA00049445"/>
    </source>
</evidence>
<dbReference type="KEGG" id="ccun:CCUN_1475"/>
<dbReference type="Pfam" id="PF00248">
    <property type="entry name" value="Aldo_ket_red"/>
    <property type="match status" value="1"/>
</dbReference>
<name>A0A1W6BYA0_9BACT</name>
<dbReference type="InterPro" id="IPR018170">
    <property type="entry name" value="Aldo/ket_reductase_CS"/>
</dbReference>
<dbReference type="AlphaFoldDB" id="A0A1W6BYA0"/>
<dbReference type="FunFam" id="3.20.20.100:FF:000002">
    <property type="entry name" value="2,5-diketo-D-gluconic acid reductase A"/>
    <property type="match status" value="1"/>
</dbReference>
<dbReference type="PRINTS" id="PR00069">
    <property type="entry name" value="ALDKETRDTASE"/>
</dbReference>
<dbReference type="PROSITE" id="PS00062">
    <property type="entry name" value="ALDOKETO_REDUCTASE_2"/>
    <property type="match status" value="1"/>
</dbReference>
<evidence type="ECO:0000313" key="9">
    <source>
        <dbReference type="EMBL" id="ARJ57061.1"/>
    </source>
</evidence>
<protein>
    <submittedName>
        <fullName evidence="9">Aldo/keto reductase family protein</fullName>
    </submittedName>
</protein>
<dbReference type="Gene3D" id="3.20.20.100">
    <property type="entry name" value="NADP-dependent oxidoreductase domain"/>
    <property type="match status" value="1"/>
</dbReference>
<evidence type="ECO:0000256" key="6">
    <source>
        <dbReference type="PIRSR" id="PIRSR000097-2"/>
    </source>
</evidence>
<evidence type="ECO:0000259" key="8">
    <source>
        <dbReference type="Pfam" id="PF00248"/>
    </source>
</evidence>
<dbReference type="PANTHER" id="PTHR43827:SF3">
    <property type="entry name" value="NADP-DEPENDENT OXIDOREDUCTASE DOMAIN-CONTAINING PROTEIN"/>
    <property type="match status" value="1"/>
</dbReference>
<feature type="site" description="Lowers pKa of active site Tyr" evidence="7">
    <location>
        <position position="103"/>
    </location>
</feature>
<dbReference type="Proteomes" id="UP000192902">
    <property type="component" value="Chromosome"/>
</dbReference>
<dbReference type="InterPro" id="IPR023210">
    <property type="entry name" value="NADP_OxRdtase_dom"/>
</dbReference>
<evidence type="ECO:0000256" key="5">
    <source>
        <dbReference type="PIRSR" id="PIRSR000097-1"/>
    </source>
</evidence>
<feature type="domain" description="NADP-dependent oxidoreductase" evidence="8">
    <location>
        <begin position="47"/>
        <end position="284"/>
    </location>
</feature>
<evidence type="ECO:0000313" key="10">
    <source>
        <dbReference type="Proteomes" id="UP000192902"/>
    </source>
</evidence>
<dbReference type="RefSeq" id="WP_232087686.1">
    <property type="nucleotide sequence ID" value="NZ_CP020867.1"/>
</dbReference>
<dbReference type="EMBL" id="CP020867">
    <property type="protein sequence ID" value="ARJ57061.1"/>
    <property type="molecule type" value="Genomic_DNA"/>
</dbReference>
<dbReference type="GO" id="GO:0016616">
    <property type="term" value="F:oxidoreductase activity, acting on the CH-OH group of donors, NAD or NADP as acceptor"/>
    <property type="evidence" value="ECO:0007669"/>
    <property type="project" value="UniProtKB-ARBA"/>
</dbReference>
<accession>A0A1W6BYA0</accession>